<evidence type="ECO:0000259" key="21">
    <source>
        <dbReference type="PROSITE" id="PS51194"/>
    </source>
</evidence>
<dbReference type="InterPro" id="IPR001650">
    <property type="entry name" value="Helicase_C-like"/>
</dbReference>
<keyword evidence="9" id="KW-0645">Protease</keyword>
<evidence type="ECO:0000256" key="15">
    <source>
        <dbReference type="ARBA" id="ARBA00022842"/>
    </source>
</evidence>
<dbReference type="InterPro" id="IPR011545">
    <property type="entry name" value="DEAD/DEAH_box_helicase_dom"/>
</dbReference>
<comment type="cofactor">
    <cofactor evidence="4">
        <name>Mg(2+)</name>
        <dbReference type="ChEBI" id="CHEBI:18420"/>
    </cofactor>
</comment>
<dbReference type="Pfam" id="PF00271">
    <property type="entry name" value="Helicase_C"/>
    <property type="match status" value="1"/>
</dbReference>
<keyword evidence="11" id="KW-0547">Nucleotide-binding</keyword>
<gene>
    <name evidence="22" type="primary">prh1</name>
    <name evidence="22" type="ORF">MCUN1_000880</name>
</gene>
<feature type="domain" description="Helicase ATP-binding" evidence="20">
    <location>
        <begin position="20"/>
        <end position="213"/>
    </location>
</feature>
<evidence type="ECO:0000256" key="12">
    <source>
        <dbReference type="ARBA" id="ARBA00022801"/>
    </source>
</evidence>
<comment type="similarity">
    <text evidence="7">Belongs to the HDDC2 family.</text>
</comment>
<feature type="region of interest" description="Disordered" evidence="18">
    <location>
        <begin position="1042"/>
        <end position="1061"/>
    </location>
</feature>
<feature type="compositionally biased region" description="Basic and acidic residues" evidence="18">
    <location>
        <begin position="1366"/>
        <end position="1376"/>
    </location>
</feature>
<organism evidence="22 23">
    <name type="scientific">Malassezia cuniculi</name>
    <dbReference type="NCBI Taxonomy" id="948313"/>
    <lineage>
        <taxon>Eukaryota</taxon>
        <taxon>Fungi</taxon>
        <taxon>Dikarya</taxon>
        <taxon>Basidiomycota</taxon>
        <taxon>Ustilaginomycotina</taxon>
        <taxon>Malasseziomycetes</taxon>
        <taxon>Malasseziales</taxon>
        <taxon>Malasseziaceae</taxon>
        <taxon>Malassezia</taxon>
    </lineage>
</organism>
<reference evidence="22" key="1">
    <citation type="submission" date="2023-03" db="EMBL/GenBank/DDBJ databases">
        <title>Mating type loci evolution in Malassezia.</title>
        <authorList>
            <person name="Coelho M.A."/>
        </authorList>
    </citation>
    <scope>NUCLEOTIDE SEQUENCE</scope>
    <source>
        <strain evidence="22">CBS 11721</strain>
    </source>
</reference>
<evidence type="ECO:0000256" key="8">
    <source>
        <dbReference type="ARBA" id="ARBA00011738"/>
    </source>
</evidence>
<dbReference type="Gene3D" id="1.10.3210.10">
    <property type="entry name" value="Hypothetical protein af1432"/>
    <property type="match status" value="1"/>
</dbReference>
<dbReference type="PROSITE" id="PS51194">
    <property type="entry name" value="HELICASE_CTER"/>
    <property type="match status" value="1"/>
</dbReference>
<comment type="cofactor">
    <cofactor evidence="3">
        <name>Co(2+)</name>
        <dbReference type="ChEBI" id="CHEBI:48828"/>
    </cofactor>
</comment>
<comment type="catalytic activity">
    <reaction evidence="1">
        <text>a 2'-deoxyribonucleoside 5'-phosphate + H2O = a 2'-deoxyribonucleoside + phosphate</text>
        <dbReference type="Rhea" id="RHEA:36167"/>
        <dbReference type="ChEBI" id="CHEBI:15377"/>
        <dbReference type="ChEBI" id="CHEBI:18274"/>
        <dbReference type="ChEBI" id="CHEBI:43474"/>
        <dbReference type="ChEBI" id="CHEBI:65317"/>
        <dbReference type="EC" id="3.1.3.89"/>
    </reaction>
</comment>
<evidence type="ECO:0000313" key="22">
    <source>
        <dbReference type="EMBL" id="WFD34052.1"/>
    </source>
</evidence>
<dbReference type="Gene3D" id="1.10.418.20">
    <property type="match status" value="1"/>
</dbReference>
<dbReference type="PROSITE" id="PS50600">
    <property type="entry name" value="ULP_PROTEASE"/>
    <property type="match status" value="1"/>
</dbReference>
<dbReference type="Gene3D" id="1.20.120.1080">
    <property type="match status" value="1"/>
</dbReference>
<keyword evidence="14" id="KW-0067">ATP-binding</keyword>
<evidence type="ECO:0000256" key="3">
    <source>
        <dbReference type="ARBA" id="ARBA00001941"/>
    </source>
</evidence>
<dbReference type="EMBL" id="CP119877">
    <property type="protein sequence ID" value="WFD34052.1"/>
    <property type="molecule type" value="Genomic_DNA"/>
</dbReference>
<evidence type="ECO:0000313" key="23">
    <source>
        <dbReference type="Proteomes" id="UP001219933"/>
    </source>
</evidence>
<dbReference type="SUPFAM" id="SSF109604">
    <property type="entry name" value="HD-domain/PDEase-like"/>
    <property type="match status" value="1"/>
</dbReference>
<dbReference type="EC" id="3.6.4.13" evidence="22"/>
<keyword evidence="12 22" id="KW-0378">Hydrolase</keyword>
<evidence type="ECO:0000256" key="9">
    <source>
        <dbReference type="ARBA" id="ARBA00022670"/>
    </source>
</evidence>
<feature type="compositionally biased region" description="Polar residues" evidence="18">
    <location>
        <begin position="1052"/>
        <end position="1061"/>
    </location>
</feature>
<dbReference type="InterPro" id="IPR006674">
    <property type="entry name" value="HD_domain"/>
</dbReference>
<dbReference type="GO" id="GO:0003724">
    <property type="term" value="F:RNA helicase activity"/>
    <property type="evidence" value="ECO:0007669"/>
    <property type="project" value="UniProtKB-EC"/>
</dbReference>
<dbReference type="InterPro" id="IPR027417">
    <property type="entry name" value="P-loop_NTPase"/>
</dbReference>
<feature type="region of interest" description="Disordered" evidence="18">
    <location>
        <begin position="1364"/>
        <end position="1387"/>
    </location>
</feature>
<name>A0AAF0ET37_9BASI</name>
<evidence type="ECO:0000256" key="11">
    <source>
        <dbReference type="ARBA" id="ARBA00022741"/>
    </source>
</evidence>
<dbReference type="GO" id="GO:0009159">
    <property type="term" value="P:deoxyribonucleoside monophosphate catabolic process"/>
    <property type="evidence" value="ECO:0007669"/>
    <property type="project" value="UniProtKB-ARBA"/>
</dbReference>
<feature type="region of interest" description="Disordered" evidence="18">
    <location>
        <begin position="1518"/>
        <end position="1595"/>
    </location>
</feature>
<feature type="compositionally biased region" description="Basic and acidic residues" evidence="18">
    <location>
        <begin position="1732"/>
        <end position="1742"/>
    </location>
</feature>
<evidence type="ECO:0000256" key="4">
    <source>
        <dbReference type="ARBA" id="ARBA00001946"/>
    </source>
</evidence>
<evidence type="ECO:0000256" key="17">
    <source>
        <dbReference type="ARBA" id="ARBA00047984"/>
    </source>
</evidence>
<dbReference type="PANTHER" id="PTHR18934:SF99">
    <property type="entry name" value="ATP-DEPENDENT RNA HELICASE DHX37-RELATED"/>
    <property type="match status" value="1"/>
</dbReference>
<dbReference type="GO" id="GO:0003723">
    <property type="term" value="F:RNA binding"/>
    <property type="evidence" value="ECO:0007669"/>
    <property type="project" value="TreeGrafter"/>
</dbReference>
<dbReference type="SMART" id="SM00490">
    <property type="entry name" value="HELICc"/>
    <property type="match status" value="1"/>
</dbReference>
<feature type="compositionally biased region" description="Low complexity" evidence="18">
    <location>
        <begin position="1578"/>
        <end position="1587"/>
    </location>
</feature>
<dbReference type="Proteomes" id="UP001219933">
    <property type="component" value="Chromosome 1"/>
</dbReference>
<dbReference type="SMART" id="SM00471">
    <property type="entry name" value="HDc"/>
    <property type="match status" value="1"/>
</dbReference>
<evidence type="ECO:0000256" key="5">
    <source>
        <dbReference type="ARBA" id="ARBA00004074"/>
    </source>
</evidence>
<comment type="subunit">
    <text evidence="8">Homodimer.</text>
</comment>
<evidence type="ECO:0000256" key="10">
    <source>
        <dbReference type="ARBA" id="ARBA00022723"/>
    </source>
</evidence>
<dbReference type="InterPro" id="IPR003653">
    <property type="entry name" value="Peptidase_C48_C"/>
</dbReference>
<feature type="domain" description="Ubiquitin-like protease family profile" evidence="19">
    <location>
        <begin position="1618"/>
        <end position="1845"/>
    </location>
</feature>
<dbReference type="Gene3D" id="3.40.50.300">
    <property type="entry name" value="P-loop containing nucleotide triphosphate hydrolases"/>
    <property type="match status" value="2"/>
</dbReference>
<feature type="compositionally biased region" description="Polar residues" evidence="18">
    <location>
        <begin position="1556"/>
        <end position="1568"/>
    </location>
</feature>
<dbReference type="PANTHER" id="PTHR18934">
    <property type="entry name" value="ATP-DEPENDENT RNA HELICASE"/>
    <property type="match status" value="1"/>
</dbReference>
<dbReference type="Pfam" id="PF13023">
    <property type="entry name" value="HD_3"/>
    <property type="match status" value="1"/>
</dbReference>
<feature type="region of interest" description="Disordered" evidence="18">
    <location>
        <begin position="775"/>
        <end position="806"/>
    </location>
</feature>
<keyword evidence="10" id="KW-0479">Metal-binding</keyword>
<dbReference type="InterPro" id="IPR038765">
    <property type="entry name" value="Papain-like_cys_pep_sf"/>
</dbReference>
<feature type="compositionally biased region" description="Polar residues" evidence="18">
    <location>
        <begin position="921"/>
        <end position="933"/>
    </location>
</feature>
<evidence type="ECO:0000256" key="13">
    <source>
        <dbReference type="ARBA" id="ARBA00022806"/>
    </source>
</evidence>
<evidence type="ECO:0000256" key="7">
    <source>
        <dbReference type="ARBA" id="ARBA00009999"/>
    </source>
</evidence>
<dbReference type="FunFam" id="3.40.50.300:FF:000145">
    <property type="entry name" value="probable ATP-dependent RNA helicase DHX40"/>
    <property type="match status" value="1"/>
</dbReference>
<dbReference type="InterPro" id="IPR007502">
    <property type="entry name" value="Helicase-assoc_dom"/>
</dbReference>
<dbReference type="FunFam" id="1.10.3210.10:FF:000011">
    <property type="entry name" value="HD domain-containing protein 2"/>
    <property type="match status" value="1"/>
</dbReference>
<evidence type="ECO:0000259" key="20">
    <source>
        <dbReference type="PROSITE" id="PS51192"/>
    </source>
</evidence>
<accession>A0AAF0ET37</accession>
<dbReference type="PROSITE" id="PS51192">
    <property type="entry name" value="HELICASE_ATP_BIND_1"/>
    <property type="match status" value="1"/>
</dbReference>
<evidence type="ECO:0000256" key="6">
    <source>
        <dbReference type="ARBA" id="ARBA00005234"/>
    </source>
</evidence>
<dbReference type="Gene3D" id="3.30.310.130">
    <property type="entry name" value="Ubiquitin-related"/>
    <property type="match status" value="1"/>
</dbReference>
<evidence type="ECO:0000256" key="1">
    <source>
        <dbReference type="ARBA" id="ARBA00001638"/>
    </source>
</evidence>
<dbReference type="GO" id="GO:0019783">
    <property type="term" value="F:ubiquitin-like protein peptidase activity"/>
    <property type="evidence" value="ECO:0007669"/>
    <property type="project" value="UniProtKB-ARBA"/>
</dbReference>
<comment type="catalytic activity">
    <reaction evidence="17">
        <text>ATP + H2O = ADP + phosphate + H(+)</text>
        <dbReference type="Rhea" id="RHEA:13065"/>
        <dbReference type="ChEBI" id="CHEBI:15377"/>
        <dbReference type="ChEBI" id="CHEBI:15378"/>
        <dbReference type="ChEBI" id="CHEBI:30616"/>
        <dbReference type="ChEBI" id="CHEBI:43474"/>
        <dbReference type="ChEBI" id="CHEBI:456216"/>
        <dbReference type="EC" id="3.6.4.13"/>
    </reaction>
</comment>
<dbReference type="Pfam" id="PF21010">
    <property type="entry name" value="HA2_C"/>
    <property type="match status" value="1"/>
</dbReference>
<dbReference type="GO" id="GO:0000462">
    <property type="term" value="P:maturation of SSU-rRNA from tricistronic rRNA transcript (SSU-rRNA, 5.8S rRNA, LSU-rRNA)"/>
    <property type="evidence" value="ECO:0007669"/>
    <property type="project" value="TreeGrafter"/>
</dbReference>
<comment type="similarity">
    <text evidence="6">Belongs to the peptidase C48 family.</text>
</comment>
<feature type="domain" description="Helicase C-terminal" evidence="21">
    <location>
        <begin position="241"/>
        <end position="420"/>
    </location>
</feature>
<dbReference type="GO" id="GO:0006508">
    <property type="term" value="P:proteolysis"/>
    <property type="evidence" value="ECO:0007669"/>
    <property type="project" value="UniProtKB-KW"/>
</dbReference>
<keyword evidence="23" id="KW-1185">Reference proteome</keyword>
<feature type="region of interest" description="Disordered" evidence="18">
    <location>
        <begin position="895"/>
        <end position="942"/>
    </location>
</feature>
<dbReference type="SUPFAM" id="SSF52540">
    <property type="entry name" value="P-loop containing nucleoside triphosphate hydrolases"/>
    <property type="match status" value="1"/>
</dbReference>
<evidence type="ECO:0000256" key="16">
    <source>
        <dbReference type="ARBA" id="ARBA00023285"/>
    </source>
</evidence>
<evidence type="ECO:0000259" key="19">
    <source>
        <dbReference type="PROSITE" id="PS50600"/>
    </source>
</evidence>
<dbReference type="GO" id="GO:0005730">
    <property type="term" value="C:nucleolus"/>
    <property type="evidence" value="ECO:0007669"/>
    <property type="project" value="TreeGrafter"/>
</dbReference>
<protein>
    <submittedName>
        <fullName evidence="22">RNA helicase</fullName>
        <ecNumber evidence="22">3.6.4.13</ecNumber>
    </submittedName>
</protein>
<dbReference type="CDD" id="cd18791">
    <property type="entry name" value="SF2_C_RHA"/>
    <property type="match status" value="1"/>
</dbReference>
<dbReference type="SMART" id="SM00847">
    <property type="entry name" value="HA2"/>
    <property type="match status" value="1"/>
</dbReference>
<evidence type="ECO:0000256" key="18">
    <source>
        <dbReference type="SAM" id="MobiDB-lite"/>
    </source>
</evidence>
<comment type="cofactor">
    <cofactor evidence="2">
        <name>Mn(2+)</name>
        <dbReference type="ChEBI" id="CHEBI:29035"/>
    </cofactor>
</comment>
<dbReference type="Pfam" id="PF02902">
    <property type="entry name" value="Peptidase_C48"/>
    <property type="match status" value="1"/>
</dbReference>
<dbReference type="SMART" id="SM00487">
    <property type="entry name" value="DEXDc"/>
    <property type="match status" value="1"/>
</dbReference>
<dbReference type="GO" id="GO:0002953">
    <property type="term" value="F:5'-deoxynucleotidase activity"/>
    <property type="evidence" value="ECO:0007669"/>
    <property type="project" value="UniProtKB-EC"/>
</dbReference>
<evidence type="ECO:0000256" key="2">
    <source>
        <dbReference type="ARBA" id="ARBA00001936"/>
    </source>
</evidence>
<comment type="function">
    <text evidence="5">Catalyzes the dephosphorylation of the nucleoside 5'-monophosphates deoxyadenosine monophosphate (dAMP), deoxycytidine monophosphate (dCMP), deoxyguanosine monophosphate (dGMP) and deoxythymidine monophosphate (dTMP).</text>
</comment>
<sequence length="1913" mass="209573">MEKNRGATHLPVWAGRDAIIDCVRTNDTVVIVGETGSGKTTQVPQFLLDGGVAGSKMVGITQPRRVAATSLARRVASERGAADPATITKKANESRDEHVGYAVRFDERCNRNTRIKFVTDGMLIREMLGSPSERAKVALLKRYNILVIDEAHERSLRTDMLLGLAKHIQRERRRLVEAGEHGVHPLKIVVMSATIDAAAFSRFFAGDEPAPVLYVAGRQHVVRLFHTAEPCTDWMDAAVRTVMQIHVSRPPGDVLLFATGQEDIESLAQALQLYAAQLEPWAQSAERQVEALLVCPLYAALGPAAAAAVFAPTPTGTRKVVIATNIAETSITIPGVRYVVDSGLAKEKVYTPHTGVETLQVLPIAQSSSVQRAGRAGREAPGECYRLYPRAAFEALRPAPIPEIHRTDLGGAALQLYAMGLDPFQFDWPEPPERSLLNEAVLHLAELGAVTAAKGSAVSLTPLGARMATLPVSPAYARMLLAAADAGPRVARQARDLVAILSADRGLFVEPRDAEAREASARTRDVFFDPSGDHATCLNALYGYLATKSHLAKTHSSGASHELRMWCQLHSVHARTMRTVMQIRQQLARICAQHKIVCDDDTAAAPTADIAEDADDDDDNGLWVSKGVSAPARTEGESYTELVECLARGRLGNTALRQPDGTYRRIAGGQSFRIHPSSTLHPAQSVTGTVEVHIPALVHRERVRTTLGSDDSTATSTTCRLCSTPVYAVANTHEDDPNTTFWLSSHAINGDAVDAAASSQAYSPIFGLVLKEPAPHDEQQTNRSAPASVLGPLPHTLFTSSPEAGTLGAQADSTGLRYLAAARAAANEEIASLIRKRQAEMDALVARAKAEARMIAGAAPKDDAAPAAEDQARTPRAPSALATSLLRNAGGPLASVMQRHTTESTESLVVPPRRHEPDNVSGATTPDTASMHASASGDESIHLDKAGDEPVFAIDEDVVLEDTKPPALVDMPDSAPRAERDPALAQLLASGGSFSAIPRMHGPHASLASSVQQGPYDLADAPASLHKTELVADAEELSHIGLGAPSHRSRTPALSSTSVQPTRIPTRIVSFERSGFEREPKTSLPNNERMLVPPLRPAMRTQNSAQSKTRPSSLRTVGFSIRLRPHGFLPALPVAPSINARTSGIDRPRPLYYTDDMTGDAEHDTVQFMHYLQNLKLVKRTGWFHHHVPAPESVADHMYRMAMLGLIVASEDTSIDASKVIAMCLVHDIAEAQTGDLTPLCRVAEEDKHEREQKAMEKFSLLLHNGPGAKRINALWLEYEARKTPEAMLVKDLDRFELCLQALEYEYAHDIRDLQPFYESAMDKIKHPRVQHWARLVAHRRATLWTSPYRTPIAAASFYASPGSDSARDGSSHKPVDAQSPESSRDEIDFLAPKGLHARMRSKGQSPESLELPLGLFAVEDGPHGASGTLVSFSTHFVLFRSSSSAKIAMRDVADIMIGGTTHKVVALHIKDGTQSKRSLASLFNAELPEGATELYCFANDVKNDVWTRLEDRMDSNEQKPWFIDEDQAEELDTRTDMPRPDASTPKKAESKRPSAMSTPQATQSSPLSEPPVEPNALPTTPTPLRLTRSRAKQDAEKINAQNNTIILRYPQGGPHSVTLLGADLNRLDHDEFLNDTIIEFGLRYLLEQVRTRDPALRASMHVYSTYFYAKMSEFRDRTRSYEMVRKWTSKVDIFDKRYLIIPINEHVHWYLAIVVNPAGVLRGTTQRRKSQRLECTPEPKNDTPTGSPSRKGPTKIVPGENRRAPSPVEEPTYVFVFDSVRATHASVKTVLRDYLRLEARDKGHVPPDTEVSTLGDMVHIDVRVPEQPNSSDCGIYLLHFFECFFSDPARFVDIALESRRGTTTSTRVNSAWQGDSMEGRRNAWRKLVLDLSEAWQAHMLETADDDSDIEYE</sequence>
<evidence type="ECO:0000256" key="14">
    <source>
        <dbReference type="ARBA" id="ARBA00022840"/>
    </source>
</evidence>
<proteinExistence type="inferred from homology"/>
<feature type="compositionally biased region" description="Basic and acidic residues" evidence="18">
    <location>
        <begin position="1532"/>
        <end position="1553"/>
    </location>
</feature>
<keyword evidence="16" id="KW-0170">Cobalt</keyword>
<dbReference type="InterPro" id="IPR014001">
    <property type="entry name" value="Helicase_ATP-bd"/>
</dbReference>
<dbReference type="GO" id="GO:0046872">
    <property type="term" value="F:metal ion binding"/>
    <property type="evidence" value="ECO:0007669"/>
    <property type="project" value="UniProtKB-KW"/>
</dbReference>
<dbReference type="SUPFAM" id="SSF54001">
    <property type="entry name" value="Cysteine proteinases"/>
    <property type="match status" value="1"/>
</dbReference>
<dbReference type="Pfam" id="PF00270">
    <property type="entry name" value="DEAD"/>
    <property type="match status" value="1"/>
</dbReference>
<keyword evidence="13 22" id="KW-0347">Helicase</keyword>
<feature type="region of interest" description="Disordered" evidence="18">
    <location>
        <begin position="1726"/>
        <end position="1766"/>
    </location>
</feature>
<dbReference type="GO" id="GO:0008234">
    <property type="term" value="F:cysteine-type peptidase activity"/>
    <property type="evidence" value="ECO:0007669"/>
    <property type="project" value="InterPro"/>
</dbReference>
<keyword evidence="15" id="KW-0460">Magnesium</keyword>
<dbReference type="GO" id="GO:0005524">
    <property type="term" value="F:ATP binding"/>
    <property type="evidence" value="ECO:0007669"/>
    <property type="project" value="UniProtKB-KW"/>
</dbReference>
<dbReference type="InterPro" id="IPR003607">
    <property type="entry name" value="HD/PDEase_dom"/>
</dbReference>